<evidence type="ECO:0000313" key="1">
    <source>
        <dbReference type="EMBL" id="GFS87200.1"/>
    </source>
</evidence>
<sequence>STEFMNASLPMEMSLPAYKGENNAAALGVHVQIFDKNGKPVIGEIGDIVVSKPIPNLPIGLWNDKDGSVYREKYFSKYPGVFSMGDYGMINPVTKNWIVYCRRYDSFILQQL</sequence>
<keyword evidence="2" id="KW-1185">Reference proteome</keyword>
<accession>A0A8X6TAG3</accession>
<organism evidence="1 2">
    <name type="scientific">Nephila pilipes</name>
    <name type="common">Giant wood spider</name>
    <name type="synonym">Nephila maculata</name>
    <dbReference type="NCBI Taxonomy" id="299642"/>
    <lineage>
        <taxon>Eukaryota</taxon>
        <taxon>Metazoa</taxon>
        <taxon>Ecdysozoa</taxon>
        <taxon>Arthropoda</taxon>
        <taxon>Chelicerata</taxon>
        <taxon>Arachnida</taxon>
        <taxon>Araneae</taxon>
        <taxon>Araneomorphae</taxon>
        <taxon>Entelegynae</taxon>
        <taxon>Araneoidea</taxon>
        <taxon>Nephilidae</taxon>
        <taxon>Nephila</taxon>
    </lineage>
</organism>
<comment type="caution">
    <text evidence="1">The sequence shown here is derived from an EMBL/GenBank/DDBJ whole genome shotgun (WGS) entry which is preliminary data.</text>
</comment>
<dbReference type="AlphaFoldDB" id="A0A8X6TAG3"/>
<name>A0A8X6TAG3_NEPPI</name>
<gene>
    <name evidence="1" type="primary">AACS</name>
    <name evidence="1" type="ORF">NPIL_244191</name>
</gene>
<dbReference type="GO" id="GO:0030729">
    <property type="term" value="F:acetoacetate-CoA ligase activity"/>
    <property type="evidence" value="ECO:0007669"/>
    <property type="project" value="TreeGrafter"/>
</dbReference>
<evidence type="ECO:0000313" key="2">
    <source>
        <dbReference type="Proteomes" id="UP000887013"/>
    </source>
</evidence>
<dbReference type="PANTHER" id="PTHR42921:SF1">
    <property type="entry name" value="ACETOACETYL-COA SYNTHETASE"/>
    <property type="match status" value="1"/>
</dbReference>
<dbReference type="PANTHER" id="PTHR42921">
    <property type="entry name" value="ACETOACETYL-COA SYNTHETASE"/>
    <property type="match status" value="1"/>
</dbReference>
<dbReference type="SUPFAM" id="SSF56801">
    <property type="entry name" value="Acetyl-CoA synthetase-like"/>
    <property type="match status" value="1"/>
</dbReference>
<protein>
    <submittedName>
        <fullName evidence="1">Acetoacetyl-CoA synthetase</fullName>
    </submittedName>
</protein>
<proteinExistence type="predicted"/>
<dbReference type="Proteomes" id="UP000887013">
    <property type="component" value="Unassembled WGS sequence"/>
</dbReference>
<dbReference type="InterPro" id="IPR042099">
    <property type="entry name" value="ANL_N_sf"/>
</dbReference>
<dbReference type="Gene3D" id="3.40.50.12780">
    <property type="entry name" value="N-terminal domain of ligase-like"/>
    <property type="match status" value="1"/>
</dbReference>
<feature type="non-terminal residue" evidence="1">
    <location>
        <position position="1"/>
    </location>
</feature>
<dbReference type="EMBL" id="BMAW01004140">
    <property type="protein sequence ID" value="GFS87200.1"/>
    <property type="molecule type" value="Genomic_DNA"/>
</dbReference>
<reference evidence="1" key="1">
    <citation type="submission" date="2020-08" db="EMBL/GenBank/DDBJ databases">
        <title>Multicomponent nature underlies the extraordinary mechanical properties of spider dragline silk.</title>
        <authorList>
            <person name="Kono N."/>
            <person name="Nakamura H."/>
            <person name="Mori M."/>
            <person name="Yoshida Y."/>
            <person name="Ohtoshi R."/>
            <person name="Malay A.D."/>
            <person name="Moran D.A.P."/>
            <person name="Tomita M."/>
            <person name="Numata K."/>
            <person name="Arakawa K."/>
        </authorList>
    </citation>
    <scope>NUCLEOTIDE SEQUENCE</scope>
</reference>
<dbReference type="OrthoDB" id="6436444at2759"/>